<dbReference type="SUPFAM" id="SSF54160">
    <property type="entry name" value="Chromo domain-like"/>
    <property type="match status" value="1"/>
</dbReference>
<name>A0A0C9UBT4_SPHS4</name>
<dbReference type="OrthoDB" id="433924at2759"/>
<dbReference type="Gene3D" id="2.40.50.40">
    <property type="match status" value="1"/>
</dbReference>
<organism evidence="2 3">
    <name type="scientific">Sphaerobolus stellatus (strain SS14)</name>
    <dbReference type="NCBI Taxonomy" id="990650"/>
    <lineage>
        <taxon>Eukaryota</taxon>
        <taxon>Fungi</taxon>
        <taxon>Dikarya</taxon>
        <taxon>Basidiomycota</taxon>
        <taxon>Agaricomycotina</taxon>
        <taxon>Agaricomycetes</taxon>
        <taxon>Phallomycetidae</taxon>
        <taxon>Geastrales</taxon>
        <taxon>Sphaerobolaceae</taxon>
        <taxon>Sphaerobolus</taxon>
    </lineage>
</organism>
<keyword evidence="3" id="KW-1185">Reference proteome</keyword>
<feature type="domain" description="Chromo" evidence="1">
    <location>
        <begin position="355"/>
        <end position="390"/>
    </location>
</feature>
<dbReference type="InterPro" id="IPR016197">
    <property type="entry name" value="Chromo-like_dom_sf"/>
</dbReference>
<proteinExistence type="predicted"/>
<dbReference type="AlphaFoldDB" id="A0A0C9UBT4"/>
<evidence type="ECO:0000313" key="3">
    <source>
        <dbReference type="Proteomes" id="UP000054279"/>
    </source>
</evidence>
<dbReference type="GO" id="GO:0006338">
    <property type="term" value="P:chromatin remodeling"/>
    <property type="evidence" value="ECO:0007669"/>
    <property type="project" value="UniProtKB-ARBA"/>
</dbReference>
<dbReference type="EMBL" id="KN837364">
    <property type="protein sequence ID" value="KIJ26572.1"/>
    <property type="molecule type" value="Genomic_DNA"/>
</dbReference>
<dbReference type="Pfam" id="PF18723">
    <property type="entry name" value="HMUDK_hel"/>
    <property type="match status" value="1"/>
</dbReference>
<gene>
    <name evidence="2" type="ORF">M422DRAFT_216219</name>
</gene>
<feature type="non-terminal residue" evidence="2">
    <location>
        <position position="390"/>
    </location>
</feature>
<dbReference type="PROSITE" id="PS50013">
    <property type="entry name" value="CHROMO_2"/>
    <property type="match status" value="1"/>
</dbReference>
<protein>
    <submittedName>
        <fullName evidence="2">Unplaced genomic scaffold SPHSTscaffold_289, whole genome shotgun sequence</fullName>
    </submittedName>
</protein>
<dbReference type="Proteomes" id="UP000054279">
    <property type="component" value="Unassembled WGS sequence"/>
</dbReference>
<reference evidence="2 3" key="1">
    <citation type="submission" date="2014-06" db="EMBL/GenBank/DDBJ databases">
        <title>Evolutionary Origins and Diversification of the Mycorrhizal Mutualists.</title>
        <authorList>
            <consortium name="DOE Joint Genome Institute"/>
            <consortium name="Mycorrhizal Genomics Consortium"/>
            <person name="Kohler A."/>
            <person name="Kuo A."/>
            <person name="Nagy L.G."/>
            <person name="Floudas D."/>
            <person name="Copeland A."/>
            <person name="Barry K.W."/>
            <person name="Cichocki N."/>
            <person name="Veneault-Fourrey C."/>
            <person name="LaButti K."/>
            <person name="Lindquist E.A."/>
            <person name="Lipzen A."/>
            <person name="Lundell T."/>
            <person name="Morin E."/>
            <person name="Murat C."/>
            <person name="Riley R."/>
            <person name="Ohm R."/>
            <person name="Sun H."/>
            <person name="Tunlid A."/>
            <person name="Henrissat B."/>
            <person name="Grigoriev I.V."/>
            <person name="Hibbett D.S."/>
            <person name="Martin F."/>
        </authorList>
    </citation>
    <scope>NUCLEOTIDE SEQUENCE [LARGE SCALE GENOMIC DNA]</scope>
    <source>
        <strain evidence="2 3">SS14</strain>
    </source>
</reference>
<dbReference type="CDD" id="cd00024">
    <property type="entry name" value="CD_CSD"/>
    <property type="match status" value="1"/>
</dbReference>
<sequence>MSTPTSSKFSPITANIDSNASSTAAQKLIIGGRRFEIRQARLDMFFKWMAERDRIRRKRAAGEPFPWTKDPIMRNTKFCNVFRIHDRGTQYLLNEVINKGDQDFREIAFRVILFKCFMRTETWEALCKGLGPLKWSTFNLKGYGAVLGKAYESGPLYTGAYQIPPPKLGYPKARSYMNHLRLVQMMMKDDVPGQLLKLKHLQDACNLIQEYPGMGPFLSYQLILDLNNIPQLNFPENEWVSYGPGSLKCLQLIFVQSITGLEFEAMQYLYSSQDEHFARLGITDPPCVEAGNPGVGLVDIEHALCEASKYYHKSGRGADWRPKDISIPTSTRSKSDVQKPSTITFYEATPDETSYEILHIHRERLGSTGREYKVRWVGYGPEDDTWLPED</sequence>
<dbReference type="InterPro" id="IPR000953">
    <property type="entry name" value="Chromo/chromo_shadow_dom"/>
</dbReference>
<evidence type="ECO:0000259" key="1">
    <source>
        <dbReference type="PROSITE" id="PS50013"/>
    </source>
</evidence>
<evidence type="ECO:0000313" key="2">
    <source>
        <dbReference type="EMBL" id="KIJ26572.1"/>
    </source>
</evidence>
<dbReference type="HOGENOM" id="CLU_028984_0_0_1"/>
<accession>A0A0C9UBT4</accession>
<dbReference type="InterPro" id="IPR040684">
    <property type="entry name" value="HMUDK_hel"/>
</dbReference>